<keyword evidence="11" id="KW-1185">Reference proteome</keyword>
<dbReference type="FunFam" id="1.20.1720.10:FF:000009">
    <property type="entry name" value="MFS multidrug transporter"/>
    <property type="match status" value="1"/>
</dbReference>
<dbReference type="PROSITE" id="PS50850">
    <property type="entry name" value="MFS"/>
    <property type="match status" value="1"/>
</dbReference>
<keyword evidence="3 8" id="KW-0812">Transmembrane</keyword>
<dbReference type="GO" id="GO:0140115">
    <property type="term" value="P:export across plasma membrane"/>
    <property type="evidence" value="ECO:0007669"/>
    <property type="project" value="UniProtKB-ARBA"/>
</dbReference>
<feature type="transmembrane region" description="Helical" evidence="8">
    <location>
        <begin position="83"/>
        <end position="106"/>
    </location>
</feature>
<dbReference type="PANTHER" id="PTHR23502:SF51">
    <property type="entry name" value="QUINIDINE RESISTANCE PROTEIN 1-RELATED"/>
    <property type="match status" value="1"/>
</dbReference>
<feature type="transmembrane region" description="Helical" evidence="8">
    <location>
        <begin position="318"/>
        <end position="342"/>
    </location>
</feature>
<evidence type="ECO:0000313" key="10">
    <source>
        <dbReference type="EMBL" id="CAF9907940.1"/>
    </source>
</evidence>
<dbReference type="Proteomes" id="UP000664521">
    <property type="component" value="Unassembled WGS sequence"/>
</dbReference>
<keyword evidence="5 8" id="KW-0472">Membrane</keyword>
<dbReference type="GO" id="GO:0005886">
    <property type="term" value="C:plasma membrane"/>
    <property type="evidence" value="ECO:0007669"/>
    <property type="project" value="UniProtKB-ARBA"/>
</dbReference>
<evidence type="ECO:0000256" key="2">
    <source>
        <dbReference type="ARBA" id="ARBA00022448"/>
    </source>
</evidence>
<dbReference type="InterPro" id="IPR011701">
    <property type="entry name" value="MFS"/>
</dbReference>
<dbReference type="InterPro" id="IPR036259">
    <property type="entry name" value="MFS_trans_sf"/>
</dbReference>
<evidence type="ECO:0000313" key="11">
    <source>
        <dbReference type="Proteomes" id="UP000664521"/>
    </source>
</evidence>
<feature type="transmembrane region" description="Helical" evidence="8">
    <location>
        <begin position="176"/>
        <end position="194"/>
    </location>
</feature>
<protein>
    <recommendedName>
        <fullName evidence="9">Major facilitator superfamily (MFS) profile domain-containing protein</fullName>
    </recommendedName>
</protein>
<feature type="transmembrane region" description="Helical" evidence="8">
    <location>
        <begin position="381"/>
        <end position="399"/>
    </location>
</feature>
<dbReference type="EMBL" id="CAJPDS010000006">
    <property type="protein sequence ID" value="CAF9907940.1"/>
    <property type="molecule type" value="Genomic_DNA"/>
</dbReference>
<feature type="transmembrane region" description="Helical" evidence="8">
    <location>
        <begin position="206"/>
        <end position="226"/>
    </location>
</feature>
<dbReference type="OrthoDB" id="440553at2759"/>
<dbReference type="GO" id="GO:0015137">
    <property type="term" value="F:citrate transmembrane transporter activity"/>
    <property type="evidence" value="ECO:0007669"/>
    <property type="project" value="UniProtKB-ARBA"/>
</dbReference>
<gene>
    <name evidence="10" type="ORF">HETSPECPRED_007942</name>
</gene>
<reference evidence="10" key="1">
    <citation type="submission" date="2021-03" db="EMBL/GenBank/DDBJ databases">
        <authorList>
            <person name="Tagirdzhanova G."/>
        </authorList>
    </citation>
    <scope>NUCLEOTIDE SEQUENCE</scope>
</reference>
<feature type="transmembrane region" description="Helical" evidence="8">
    <location>
        <begin position="52"/>
        <end position="71"/>
    </location>
</feature>
<accession>A0A8H3I973</accession>
<organism evidence="10 11">
    <name type="scientific">Heterodermia speciosa</name>
    <dbReference type="NCBI Taxonomy" id="116794"/>
    <lineage>
        <taxon>Eukaryota</taxon>
        <taxon>Fungi</taxon>
        <taxon>Dikarya</taxon>
        <taxon>Ascomycota</taxon>
        <taxon>Pezizomycotina</taxon>
        <taxon>Lecanoromycetes</taxon>
        <taxon>OSLEUM clade</taxon>
        <taxon>Lecanoromycetidae</taxon>
        <taxon>Caliciales</taxon>
        <taxon>Physciaceae</taxon>
        <taxon>Heterodermia</taxon>
    </lineage>
</organism>
<evidence type="ECO:0000256" key="6">
    <source>
        <dbReference type="ARBA" id="ARBA00023180"/>
    </source>
</evidence>
<feature type="domain" description="Major facilitator superfamily (MFS) profile" evidence="9">
    <location>
        <begin position="52"/>
        <end position="495"/>
    </location>
</feature>
<feature type="transmembrane region" description="Helical" evidence="8">
    <location>
        <begin position="468"/>
        <end position="490"/>
    </location>
</feature>
<keyword evidence="6" id="KW-0325">Glycoprotein</keyword>
<keyword evidence="4 8" id="KW-1133">Transmembrane helix</keyword>
<comment type="caution">
    <text evidence="10">The sequence shown here is derived from an EMBL/GenBank/DDBJ whole genome shotgun (WGS) entry which is preliminary data.</text>
</comment>
<feature type="transmembrane region" description="Helical" evidence="8">
    <location>
        <begin position="141"/>
        <end position="164"/>
    </location>
</feature>
<feature type="transmembrane region" description="Helical" evidence="8">
    <location>
        <begin position="287"/>
        <end position="306"/>
    </location>
</feature>
<dbReference type="PANTHER" id="PTHR23502">
    <property type="entry name" value="MAJOR FACILITATOR SUPERFAMILY"/>
    <property type="match status" value="1"/>
</dbReference>
<proteinExistence type="predicted"/>
<evidence type="ECO:0000256" key="7">
    <source>
        <dbReference type="SAM" id="MobiDB-lite"/>
    </source>
</evidence>
<evidence type="ECO:0000259" key="9">
    <source>
        <dbReference type="PROSITE" id="PS50850"/>
    </source>
</evidence>
<feature type="transmembrane region" description="Helical" evidence="8">
    <location>
        <begin position="118"/>
        <end position="135"/>
    </location>
</feature>
<dbReference type="SUPFAM" id="SSF103473">
    <property type="entry name" value="MFS general substrate transporter"/>
    <property type="match status" value="1"/>
</dbReference>
<evidence type="ECO:0000256" key="5">
    <source>
        <dbReference type="ARBA" id="ARBA00023136"/>
    </source>
</evidence>
<comment type="subcellular location">
    <subcellularLocation>
        <location evidence="1">Membrane</location>
        <topology evidence="1">Multi-pass membrane protein</topology>
    </subcellularLocation>
</comment>
<evidence type="ECO:0000256" key="8">
    <source>
        <dbReference type="SAM" id="Phobius"/>
    </source>
</evidence>
<keyword evidence="2" id="KW-0813">Transport</keyword>
<feature type="transmembrane region" description="Helical" evidence="8">
    <location>
        <begin position="405"/>
        <end position="431"/>
    </location>
</feature>
<dbReference type="AlphaFoldDB" id="A0A8H3I973"/>
<dbReference type="Gene3D" id="1.20.1250.20">
    <property type="entry name" value="MFS general substrate transporter like domains"/>
    <property type="match status" value="1"/>
</dbReference>
<evidence type="ECO:0000256" key="1">
    <source>
        <dbReference type="ARBA" id="ARBA00004141"/>
    </source>
</evidence>
<dbReference type="InterPro" id="IPR020846">
    <property type="entry name" value="MFS_dom"/>
</dbReference>
<dbReference type="FunFam" id="1.20.1250.20:FF:000172">
    <property type="entry name" value="MFS multidrug resistance transporter"/>
    <property type="match status" value="1"/>
</dbReference>
<dbReference type="Pfam" id="PF07690">
    <property type="entry name" value="MFS_1"/>
    <property type="match status" value="1"/>
</dbReference>
<evidence type="ECO:0000256" key="3">
    <source>
        <dbReference type="ARBA" id="ARBA00022692"/>
    </source>
</evidence>
<evidence type="ECO:0000256" key="4">
    <source>
        <dbReference type="ARBA" id="ARBA00022989"/>
    </source>
</evidence>
<feature type="region of interest" description="Disordered" evidence="7">
    <location>
        <begin position="19"/>
        <end position="38"/>
    </location>
</feature>
<name>A0A8H3I973_9LECA</name>
<sequence length="507" mass="54128">MPTGELVGVEQKSTALGPFPESKHEILPGNTADDEDETSPFSVFTPAEKRSIACLASFSAIFSTISSFIYFPAVTALSNSLHVSIGAINLTITSYFIVAGIAPSIMGDMADQSGRRPVSLLAFTLYLGATLGLAAQDSYAALQTLRCLQSAGASGTVAIAYGVISDIAPSAERGSYVGLLLGLANAAPSLGPVLGGVIAEKLSWRWIFWILAITSGLHLLLLFVFLPETARIVVGNGSRSPRSIIYQSLYHRLCRSRYDQNEGRIPEKPPFHLPNPFSSLITLLQRCTFIVILVGSLQSSLFNSIATSLSSQMIHIYSLTYLTAGLSYLPSGLGGAIAAYFTGKLLDRDYRMTSKNHPGPADISIDNVSSFPIEKARLRSIFIFIAINTVATAGYGWALASRTHIAVPLIMLFFTGSSSAATFVACGTLITDLNPNRSSTVQASYNLTRCLMNAAAIAALQPMIDSVGVGWCFTIFAAIGALCVPSLLLLRSRGLAWRLGKVDQQMT</sequence>